<name>A0A8X6V3H3_TRICX</name>
<comment type="caution">
    <text evidence="1">The sequence shown here is derived from an EMBL/GenBank/DDBJ whole genome shotgun (WGS) entry which is preliminary data.</text>
</comment>
<dbReference type="Proteomes" id="UP000887159">
    <property type="component" value="Unassembled WGS sequence"/>
</dbReference>
<organism evidence="1 2">
    <name type="scientific">Trichonephila clavipes</name>
    <name type="common">Golden silk orbweaver</name>
    <name type="synonym">Nephila clavipes</name>
    <dbReference type="NCBI Taxonomy" id="2585209"/>
    <lineage>
        <taxon>Eukaryota</taxon>
        <taxon>Metazoa</taxon>
        <taxon>Ecdysozoa</taxon>
        <taxon>Arthropoda</taxon>
        <taxon>Chelicerata</taxon>
        <taxon>Arachnida</taxon>
        <taxon>Araneae</taxon>
        <taxon>Araneomorphae</taxon>
        <taxon>Entelegynae</taxon>
        <taxon>Araneoidea</taxon>
        <taxon>Nephilidae</taxon>
        <taxon>Trichonephila</taxon>
    </lineage>
</organism>
<accession>A0A8X6V3H3</accession>
<gene>
    <name evidence="1" type="ORF">TNCV_1588991</name>
</gene>
<evidence type="ECO:0000313" key="2">
    <source>
        <dbReference type="Proteomes" id="UP000887159"/>
    </source>
</evidence>
<dbReference type="EMBL" id="BMAU01021175">
    <property type="protein sequence ID" value="GFX93722.1"/>
    <property type="molecule type" value="Genomic_DNA"/>
</dbReference>
<sequence length="82" mass="9031">MRCVNSSANDHVQLVNESTCRGTHSLIRRTTPLCSGDRSSPSGRERKLVIGVVSVESKTQVLTPLRTRCVEGEICRGSKFSR</sequence>
<proteinExistence type="predicted"/>
<reference evidence="1" key="1">
    <citation type="submission" date="2020-08" db="EMBL/GenBank/DDBJ databases">
        <title>Multicomponent nature underlies the extraordinary mechanical properties of spider dragline silk.</title>
        <authorList>
            <person name="Kono N."/>
            <person name="Nakamura H."/>
            <person name="Mori M."/>
            <person name="Yoshida Y."/>
            <person name="Ohtoshi R."/>
            <person name="Malay A.D."/>
            <person name="Moran D.A.P."/>
            <person name="Tomita M."/>
            <person name="Numata K."/>
            <person name="Arakawa K."/>
        </authorList>
    </citation>
    <scope>NUCLEOTIDE SEQUENCE</scope>
</reference>
<keyword evidence="2" id="KW-1185">Reference proteome</keyword>
<protein>
    <submittedName>
        <fullName evidence="1">Uncharacterized protein</fullName>
    </submittedName>
</protein>
<evidence type="ECO:0000313" key="1">
    <source>
        <dbReference type="EMBL" id="GFX93722.1"/>
    </source>
</evidence>
<dbReference type="AlphaFoldDB" id="A0A8X6V3H3"/>